<dbReference type="RefSeq" id="WP_068710775.1">
    <property type="nucleotide sequence ID" value="NZ_LSZP01000003.1"/>
</dbReference>
<comment type="caution">
    <text evidence="2">The sequence shown here is derived from an EMBL/GenBank/DDBJ whole genome shotgun (WGS) entry which is preliminary data.</text>
</comment>
<dbReference type="NCBIfam" id="TIGR00135">
    <property type="entry name" value="gatC"/>
    <property type="match status" value="1"/>
</dbReference>
<dbReference type="STRING" id="1548208.AXK12_00875"/>
<evidence type="ECO:0000313" key="3">
    <source>
        <dbReference type="Proteomes" id="UP000071392"/>
    </source>
</evidence>
<sequence length="94" mass="10492">MPEEIDIDRVAQLARIALTPEEKEKFSRQLGDVLTHIHQLEQVDVSGVEPMSHAQPLANVWQADEPRPGLPLEDVLRNAPAHRSGMISVPKIID</sequence>
<comment type="catalytic activity">
    <reaction evidence="1">
        <text>L-glutamyl-tRNA(Gln) + L-glutamine + ATP + H2O = L-glutaminyl-tRNA(Gln) + L-glutamate + ADP + phosphate + H(+)</text>
        <dbReference type="Rhea" id="RHEA:17521"/>
        <dbReference type="Rhea" id="RHEA-COMP:9681"/>
        <dbReference type="Rhea" id="RHEA-COMP:9684"/>
        <dbReference type="ChEBI" id="CHEBI:15377"/>
        <dbReference type="ChEBI" id="CHEBI:15378"/>
        <dbReference type="ChEBI" id="CHEBI:29985"/>
        <dbReference type="ChEBI" id="CHEBI:30616"/>
        <dbReference type="ChEBI" id="CHEBI:43474"/>
        <dbReference type="ChEBI" id="CHEBI:58359"/>
        <dbReference type="ChEBI" id="CHEBI:78520"/>
        <dbReference type="ChEBI" id="CHEBI:78521"/>
        <dbReference type="ChEBI" id="CHEBI:456216"/>
    </reaction>
</comment>
<dbReference type="InterPro" id="IPR003837">
    <property type="entry name" value="GatC"/>
</dbReference>
<gene>
    <name evidence="1" type="primary">gatC</name>
    <name evidence="2" type="ORF">AXK12_00875</name>
</gene>
<dbReference type="OrthoDB" id="9813938at2"/>
<dbReference type="GO" id="GO:0050567">
    <property type="term" value="F:glutaminyl-tRNA synthase (glutamine-hydrolyzing) activity"/>
    <property type="evidence" value="ECO:0007669"/>
    <property type="project" value="UniProtKB-UniRule"/>
</dbReference>
<dbReference type="PANTHER" id="PTHR15004:SF0">
    <property type="entry name" value="GLUTAMYL-TRNA(GLN) AMIDOTRANSFERASE SUBUNIT C, MITOCHONDRIAL"/>
    <property type="match status" value="1"/>
</dbReference>
<keyword evidence="1" id="KW-0547">Nucleotide-binding</keyword>
<dbReference type="HAMAP" id="MF_00122">
    <property type="entry name" value="GatC"/>
    <property type="match status" value="1"/>
</dbReference>
<dbReference type="GO" id="GO:0005524">
    <property type="term" value="F:ATP binding"/>
    <property type="evidence" value="ECO:0007669"/>
    <property type="project" value="UniProtKB-KW"/>
</dbReference>
<dbReference type="Proteomes" id="UP000071392">
    <property type="component" value="Unassembled WGS sequence"/>
</dbReference>
<dbReference type="GO" id="GO:0006412">
    <property type="term" value="P:translation"/>
    <property type="evidence" value="ECO:0007669"/>
    <property type="project" value="UniProtKB-UniRule"/>
</dbReference>
<dbReference type="PANTHER" id="PTHR15004">
    <property type="entry name" value="GLUTAMYL-TRNA(GLN) AMIDOTRANSFERASE SUBUNIT C, MITOCHONDRIAL"/>
    <property type="match status" value="1"/>
</dbReference>
<dbReference type="GO" id="GO:0006450">
    <property type="term" value="P:regulation of translational fidelity"/>
    <property type="evidence" value="ECO:0007669"/>
    <property type="project" value="InterPro"/>
</dbReference>
<dbReference type="AlphaFoldDB" id="A0A139STP1"/>
<comment type="subunit">
    <text evidence="1">Heterotrimer of A, B and C subunits.</text>
</comment>
<comment type="function">
    <text evidence="1">Allows the formation of correctly charged Asn-tRNA(Asn) or Gln-tRNA(Gln) through the transamidation of misacylated Asp-tRNA(Asn) or Glu-tRNA(Gln) in organisms which lack either or both of asparaginyl-tRNA or glutaminyl-tRNA synthetases. The reaction takes place in the presence of glutamine and ATP through an activated phospho-Asp-tRNA(Asn) or phospho-Glu-tRNA(Gln).</text>
</comment>
<name>A0A139STP1_9BACT</name>
<dbReference type="EMBL" id="LSZP01000003">
    <property type="protein sequence ID" value="KXU37946.1"/>
    <property type="molecule type" value="Genomic_DNA"/>
</dbReference>
<dbReference type="GO" id="GO:0070681">
    <property type="term" value="P:glutaminyl-tRNAGln biosynthesis via transamidation"/>
    <property type="evidence" value="ECO:0007669"/>
    <property type="project" value="TreeGrafter"/>
</dbReference>
<protein>
    <recommendedName>
        <fullName evidence="1">Aspartyl/glutamyl-tRNA(Asn/Gln) amidotransferase subunit C</fullName>
        <shortName evidence="1">Asp/Glu-ADT subunit C</shortName>
        <ecNumber evidence="1">6.3.5.-</ecNumber>
    </recommendedName>
</protein>
<reference evidence="2 3" key="1">
    <citation type="submission" date="2016-02" db="EMBL/GenBank/DDBJ databases">
        <authorList>
            <person name="Wen L."/>
            <person name="He K."/>
            <person name="Yang H."/>
        </authorList>
    </citation>
    <scope>NUCLEOTIDE SEQUENCE [LARGE SCALE GENOMIC DNA]</scope>
    <source>
        <strain evidence="2 3">CV41</strain>
    </source>
</reference>
<proteinExistence type="inferred from homology"/>
<dbReference type="InterPro" id="IPR036113">
    <property type="entry name" value="Asp/Glu-ADT_sf_sub_c"/>
</dbReference>
<keyword evidence="1" id="KW-0648">Protein biosynthesis</keyword>
<comment type="similarity">
    <text evidence="1">Belongs to the GatC family.</text>
</comment>
<dbReference type="GO" id="GO:0016740">
    <property type="term" value="F:transferase activity"/>
    <property type="evidence" value="ECO:0007669"/>
    <property type="project" value="UniProtKB-KW"/>
</dbReference>
<keyword evidence="3" id="KW-1185">Reference proteome</keyword>
<dbReference type="Gene3D" id="1.10.20.60">
    <property type="entry name" value="Glu-tRNAGln amidotransferase C subunit, N-terminal domain"/>
    <property type="match status" value="1"/>
</dbReference>
<keyword evidence="1" id="KW-0067">ATP-binding</keyword>
<evidence type="ECO:0000313" key="2">
    <source>
        <dbReference type="EMBL" id="KXU37946.1"/>
    </source>
</evidence>
<dbReference type="EC" id="6.3.5.-" evidence="1"/>
<dbReference type="Pfam" id="PF02686">
    <property type="entry name" value="GatC"/>
    <property type="match status" value="1"/>
</dbReference>
<accession>A0A139STP1</accession>
<dbReference type="SUPFAM" id="SSF141000">
    <property type="entry name" value="Glu-tRNAGln amidotransferase C subunit"/>
    <property type="match status" value="1"/>
</dbReference>
<comment type="catalytic activity">
    <reaction evidence="1">
        <text>L-aspartyl-tRNA(Asn) + L-glutamine + ATP + H2O = L-asparaginyl-tRNA(Asn) + L-glutamate + ADP + phosphate + 2 H(+)</text>
        <dbReference type="Rhea" id="RHEA:14513"/>
        <dbReference type="Rhea" id="RHEA-COMP:9674"/>
        <dbReference type="Rhea" id="RHEA-COMP:9677"/>
        <dbReference type="ChEBI" id="CHEBI:15377"/>
        <dbReference type="ChEBI" id="CHEBI:15378"/>
        <dbReference type="ChEBI" id="CHEBI:29985"/>
        <dbReference type="ChEBI" id="CHEBI:30616"/>
        <dbReference type="ChEBI" id="CHEBI:43474"/>
        <dbReference type="ChEBI" id="CHEBI:58359"/>
        <dbReference type="ChEBI" id="CHEBI:78515"/>
        <dbReference type="ChEBI" id="CHEBI:78516"/>
        <dbReference type="ChEBI" id="CHEBI:456216"/>
    </reaction>
</comment>
<evidence type="ECO:0000256" key="1">
    <source>
        <dbReference type="HAMAP-Rule" id="MF_00122"/>
    </source>
</evidence>
<organism evidence="2 3">
    <name type="scientific">Cephaloticoccus capnophilus</name>
    <dbReference type="NCBI Taxonomy" id="1548208"/>
    <lineage>
        <taxon>Bacteria</taxon>
        <taxon>Pseudomonadati</taxon>
        <taxon>Verrucomicrobiota</taxon>
        <taxon>Opitutia</taxon>
        <taxon>Opitutales</taxon>
        <taxon>Opitutaceae</taxon>
        <taxon>Cephaloticoccus</taxon>
    </lineage>
</organism>
<keyword evidence="1" id="KW-0436">Ligase</keyword>
<keyword evidence="2" id="KW-0808">Transferase</keyword>
<dbReference type="GO" id="GO:0050566">
    <property type="term" value="F:asparaginyl-tRNA synthase (glutamine-hydrolyzing) activity"/>
    <property type="evidence" value="ECO:0007669"/>
    <property type="project" value="RHEA"/>
</dbReference>